<accession>A0ABS5TB13</accession>
<reference evidence="1 2" key="1">
    <citation type="submission" date="2021-05" db="EMBL/GenBank/DDBJ databases">
        <title>Kineosporia and Streptomyces sp. nov. two new marine actinobacteria isolated from Coral.</title>
        <authorList>
            <person name="Buangrab K."/>
            <person name="Sutthacheep M."/>
            <person name="Yeemin T."/>
            <person name="Harunari E."/>
            <person name="Igarashi Y."/>
            <person name="Kanchanasin P."/>
            <person name="Tanasupawat S."/>
            <person name="Phongsopitanun W."/>
        </authorList>
    </citation>
    <scope>NUCLEOTIDE SEQUENCE [LARGE SCALE GENOMIC DNA]</scope>
    <source>
        <strain evidence="1 2">J2-2</strain>
    </source>
</reference>
<protein>
    <submittedName>
        <fullName evidence="1">Uncharacterized protein</fullName>
    </submittedName>
</protein>
<evidence type="ECO:0000313" key="1">
    <source>
        <dbReference type="EMBL" id="MBT0768250.1"/>
    </source>
</evidence>
<dbReference type="RefSeq" id="WP_214155007.1">
    <property type="nucleotide sequence ID" value="NZ_JAHBAY010000002.1"/>
</dbReference>
<gene>
    <name evidence="1" type="ORF">KIH74_04910</name>
</gene>
<dbReference type="Proteomes" id="UP001197247">
    <property type="component" value="Unassembled WGS sequence"/>
</dbReference>
<evidence type="ECO:0000313" key="2">
    <source>
        <dbReference type="Proteomes" id="UP001197247"/>
    </source>
</evidence>
<organism evidence="1 2">
    <name type="scientific">Kineosporia corallincola</name>
    <dbReference type="NCBI Taxonomy" id="2835133"/>
    <lineage>
        <taxon>Bacteria</taxon>
        <taxon>Bacillati</taxon>
        <taxon>Actinomycetota</taxon>
        <taxon>Actinomycetes</taxon>
        <taxon>Kineosporiales</taxon>
        <taxon>Kineosporiaceae</taxon>
        <taxon>Kineosporia</taxon>
    </lineage>
</organism>
<comment type="caution">
    <text evidence="1">The sequence shown here is derived from an EMBL/GenBank/DDBJ whole genome shotgun (WGS) entry which is preliminary data.</text>
</comment>
<sequence>MLATCLDSPTCVSYTTWGVDDRYDCWTDDDGSVQQGHDLLFNERHPSPAHQAVK</sequence>
<keyword evidence="2" id="KW-1185">Reference proteome</keyword>
<name>A0ABS5TB13_9ACTN</name>
<dbReference type="EMBL" id="JAHBAY010000002">
    <property type="protein sequence ID" value="MBT0768250.1"/>
    <property type="molecule type" value="Genomic_DNA"/>
</dbReference>
<proteinExistence type="predicted"/>